<dbReference type="Gene3D" id="2.20.25.420">
    <property type="entry name" value="ZPR1, zinc finger domain"/>
    <property type="match status" value="1"/>
</dbReference>
<evidence type="ECO:0000256" key="4">
    <source>
        <dbReference type="ARBA" id="ARBA00022833"/>
    </source>
</evidence>
<gene>
    <name evidence="6" type="ORF">HYPSUDRAFT_48357</name>
</gene>
<keyword evidence="2" id="KW-0479">Metal-binding</keyword>
<dbReference type="OMA" id="FREVVIM"/>
<dbReference type="InterPro" id="IPR056180">
    <property type="entry name" value="ZPR1_jr_dom"/>
</dbReference>
<accession>A0A0D2N8K3</accession>
<reference evidence="7" key="1">
    <citation type="submission" date="2014-04" db="EMBL/GenBank/DDBJ databases">
        <title>Evolutionary Origins and Diversification of the Mycorrhizal Mutualists.</title>
        <authorList>
            <consortium name="DOE Joint Genome Institute"/>
            <consortium name="Mycorrhizal Genomics Consortium"/>
            <person name="Kohler A."/>
            <person name="Kuo A."/>
            <person name="Nagy L.G."/>
            <person name="Floudas D."/>
            <person name="Copeland A."/>
            <person name="Barry K.W."/>
            <person name="Cichocki N."/>
            <person name="Veneault-Fourrey C."/>
            <person name="LaButti K."/>
            <person name="Lindquist E.A."/>
            <person name="Lipzen A."/>
            <person name="Lundell T."/>
            <person name="Morin E."/>
            <person name="Murat C."/>
            <person name="Riley R."/>
            <person name="Ohm R."/>
            <person name="Sun H."/>
            <person name="Tunlid A."/>
            <person name="Henrissat B."/>
            <person name="Grigoriev I.V."/>
            <person name="Hibbett D.S."/>
            <person name="Martin F."/>
        </authorList>
    </citation>
    <scope>NUCLEOTIDE SEQUENCE [LARGE SCALE GENOMIC DNA]</scope>
    <source>
        <strain evidence="7">FD-334 SS-4</strain>
    </source>
</reference>
<protein>
    <recommendedName>
        <fullName evidence="5">Zinc finger ZPR1-type domain-containing protein</fullName>
    </recommendedName>
</protein>
<keyword evidence="3" id="KW-0863">Zinc-finger</keyword>
<dbReference type="FunFam" id="2.60.120.1040:FF:000001">
    <property type="entry name" value="Zinc finger protein ZPR1"/>
    <property type="match status" value="1"/>
</dbReference>
<keyword evidence="4" id="KW-0862">Zinc</keyword>
<dbReference type="SMART" id="SM00709">
    <property type="entry name" value="Zpr1"/>
    <property type="match status" value="2"/>
</dbReference>
<dbReference type="OrthoDB" id="308464at2759"/>
<organism evidence="6 7">
    <name type="scientific">Hypholoma sublateritium (strain FD-334 SS-4)</name>
    <dbReference type="NCBI Taxonomy" id="945553"/>
    <lineage>
        <taxon>Eukaryota</taxon>
        <taxon>Fungi</taxon>
        <taxon>Dikarya</taxon>
        <taxon>Basidiomycota</taxon>
        <taxon>Agaricomycotina</taxon>
        <taxon>Agaricomycetes</taxon>
        <taxon>Agaricomycetidae</taxon>
        <taxon>Agaricales</taxon>
        <taxon>Agaricineae</taxon>
        <taxon>Strophariaceae</taxon>
        <taxon>Hypholoma</taxon>
    </lineage>
</organism>
<dbReference type="PANTHER" id="PTHR10876:SF0">
    <property type="entry name" value="ZINC FINGER PROTEIN ZPR1"/>
    <property type="match status" value="1"/>
</dbReference>
<dbReference type="PANTHER" id="PTHR10876">
    <property type="entry name" value="ZINC FINGER PROTEIN ZPR1"/>
    <property type="match status" value="1"/>
</dbReference>
<dbReference type="GO" id="GO:0005634">
    <property type="term" value="C:nucleus"/>
    <property type="evidence" value="ECO:0007669"/>
    <property type="project" value="TreeGrafter"/>
</dbReference>
<dbReference type="EMBL" id="KN817644">
    <property type="protein sequence ID" value="KJA15434.1"/>
    <property type="molecule type" value="Genomic_DNA"/>
</dbReference>
<dbReference type="InterPro" id="IPR042451">
    <property type="entry name" value="ZPR1_A/B_dom"/>
</dbReference>
<dbReference type="Proteomes" id="UP000054270">
    <property type="component" value="Unassembled WGS sequence"/>
</dbReference>
<comment type="similarity">
    <text evidence="1">Belongs to the ZPR1 family.</text>
</comment>
<name>A0A0D2N8K3_HYPSF</name>
<dbReference type="Gene3D" id="2.60.120.1040">
    <property type="entry name" value="ZPR1, A/B domain"/>
    <property type="match status" value="2"/>
</dbReference>
<dbReference type="InterPro" id="IPR004457">
    <property type="entry name" value="Znf_ZPR1"/>
</dbReference>
<proteinExistence type="inferred from homology"/>
<dbReference type="STRING" id="945553.A0A0D2N8K3"/>
<keyword evidence="7" id="KW-1185">Reference proteome</keyword>
<dbReference type="GO" id="GO:0008270">
    <property type="term" value="F:zinc ion binding"/>
    <property type="evidence" value="ECO:0007669"/>
    <property type="project" value="UniProtKB-KW"/>
</dbReference>
<feature type="domain" description="Zinc finger ZPR1-type" evidence="5">
    <location>
        <begin position="211"/>
        <end position="369"/>
    </location>
</feature>
<feature type="domain" description="Zinc finger ZPR1-type" evidence="5">
    <location>
        <begin position="1"/>
        <end position="155"/>
    </location>
</feature>
<dbReference type="AlphaFoldDB" id="A0A0D2N8K3"/>
<evidence type="ECO:0000259" key="5">
    <source>
        <dbReference type="SMART" id="SM00709"/>
    </source>
</evidence>
<evidence type="ECO:0000256" key="1">
    <source>
        <dbReference type="ARBA" id="ARBA00008354"/>
    </source>
</evidence>
<evidence type="ECO:0000313" key="7">
    <source>
        <dbReference type="Proteomes" id="UP000054270"/>
    </source>
</evidence>
<evidence type="ECO:0000313" key="6">
    <source>
        <dbReference type="EMBL" id="KJA15434.1"/>
    </source>
</evidence>
<evidence type="ECO:0000256" key="2">
    <source>
        <dbReference type="ARBA" id="ARBA00022723"/>
    </source>
</evidence>
<sequence>MSFRCEHCGTQNNEIQSAETIRPEGMTYTAKILERSDLNRQIVRSGSCEINILEFDLTLPPTGRGQLTTVEGLIRDIVADLSTDQPLRRIQDEDGYNKIEELLSKMKPILGDPQDDDPDETKALKTIGQAAYLELPMPPFTLKLDDPAGNSFIEFVESMADPKWNMRTYHRTLEQNVSLGLVAADEEEQDIRDRPTDGDPITDDEVFTFPGVCSSCGHQIHTNMKKVNIPYFKDILIMSTNCEFCGYRDNEVKSGSAISAQGKRIILKCEDREDLSRDILKSETAGLTIPEIDLVLTHGTLGGRFTTVEGILDQIYDELAEKAFVGDSSEVKERATYSDFLTGLKAVKNAERPFTIILDDPLANSYIQNLYAPDPDPNMTIEMYDRDFDQNEELGLNDIKVEGYEDPATEKNEKAPE</sequence>
<dbReference type="Pfam" id="PF03367">
    <property type="entry name" value="Zn_ribbon_ZPR1"/>
    <property type="match status" value="2"/>
</dbReference>
<evidence type="ECO:0000256" key="3">
    <source>
        <dbReference type="ARBA" id="ARBA00022771"/>
    </source>
</evidence>
<dbReference type="InterPro" id="IPR040141">
    <property type="entry name" value="ZPR1"/>
</dbReference>
<dbReference type="NCBIfam" id="TIGR00310">
    <property type="entry name" value="ZPR1_znf"/>
    <property type="match status" value="1"/>
</dbReference>
<dbReference type="FunFam" id="2.20.25.420:FF:000002">
    <property type="entry name" value="Zinc finger protein ZPR1"/>
    <property type="match status" value="1"/>
</dbReference>
<dbReference type="InterPro" id="IPR042452">
    <property type="entry name" value="ZPR1_Znf1/2"/>
</dbReference>
<dbReference type="Pfam" id="PF22794">
    <property type="entry name" value="jr-ZPR1"/>
    <property type="match status" value="2"/>
</dbReference>